<dbReference type="Proteomes" id="UP000236268">
    <property type="component" value="Unassembled WGS sequence"/>
</dbReference>
<evidence type="ECO:0000313" key="2">
    <source>
        <dbReference type="EMBL" id="PNQ99059.1"/>
    </source>
</evidence>
<gene>
    <name evidence="2" type="ORF">C1S70_09505</name>
</gene>
<geneLocation type="plasmid" evidence="2">
    <name>p6unnamed</name>
</geneLocation>
<reference evidence="2 3" key="1">
    <citation type="submission" date="2018-01" db="EMBL/GenBank/DDBJ databases">
        <title>Whole genome sequence of Azospirillum brasilense REC3 isolated from strawberry roots.</title>
        <authorList>
            <person name="Fontana C.A."/>
            <person name="Salazar S.M."/>
            <person name="Bassi D."/>
            <person name="Puglisi E."/>
            <person name="Lovaisa N.C."/>
            <person name="Toffoli L.M."/>
            <person name="Pedraza R."/>
            <person name="Cocconcelli P.S."/>
        </authorList>
    </citation>
    <scope>NUCLEOTIDE SEQUENCE [LARGE SCALE GENOMIC DNA]</scope>
    <source>
        <strain evidence="2 3">REC3</strain>
        <plasmid evidence="2">p6unnamed</plasmid>
    </source>
</reference>
<comment type="caution">
    <text evidence="2">The sequence shown here is derived from an EMBL/GenBank/DDBJ whole genome shotgun (WGS) entry which is preliminary data.</text>
</comment>
<dbReference type="EMBL" id="POWG01000008">
    <property type="protein sequence ID" value="PNQ99059.1"/>
    <property type="molecule type" value="Genomic_DNA"/>
</dbReference>
<feature type="region of interest" description="Disordered" evidence="1">
    <location>
        <begin position="36"/>
        <end position="64"/>
    </location>
</feature>
<protein>
    <submittedName>
        <fullName evidence="2">Uncharacterized protein</fullName>
    </submittedName>
</protein>
<name>A0A2K1G304_9PROT</name>
<organism evidence="2 3">
    <name type="scientific">Azospirillum argentinense</name>
    <dbReference type="NCBI Taxonomy" id="2970906"/>
    <lineage>
        <taxon>Bacteria</taxon>
        <taxon>Pseudomonadati</taxon>
        <taxon>Pseudomonadota</taxon>
        <taxon>Alphaproteobacteria</taxon>
        <taxon>Rhodospirillales</taxon>
        <taxon>Azospirillaceae</taxon>
        <taxon>Azospirillum</taxon>
    </lineage>
</organism>
<evidence type="ECO:0000256" key="1">
    <source>
        <dbReference type="SAM" id="MobiDB-lite"/>
    </source>
</evidence>
<dbReference type="AlphaFoldDB" id="A0A2K1G304"/>
<keyword evidence="2" id="KW-0614">Plasmid</keyword>
<evidence type="ECO:0000313" key="3">
    <source>
        <dbReference type="Proteomes" id="UP000236268"/>
    </source>
</evidence>
<accession>A0A2K1G304</accession>
<sequence length="64" mass="6945">MAFCRSCRSDCPLPNPPPLRRGGDCRRSANISLPCEAGEGRGGGKAIRSPIHTRQPSPAWLTER</sequence>
<proteinExistence type="predicted"/>